<evidence type="ECO:0000256" key="14">
    <source>
        <dbReference type="ARBA" id="ARBA00022909"/>
    </source>
</evidence>
<evidence type="ECO:0000259" key="17">
    <source>
        <dbReference type="PROSITE" id="PS50972"/>
    </source>
</evidence>
<protein>
    <submittedName>
        <fullName evidence="18">Dihydropteroate synthase</fullName>
        <ecNumber evidence="18">2.5.1.15</ecNumber>
    </submittedName>
</protein>
<dbReference type="Pfam" id="PF01288">
    <property type="entry name" value="HPPK"/>
    <property type="match status" value="1"/>
</dbReference>
<dbReference type="InterPro" id="IPR000550">
    <property type="entry name" value="Hppk"/>
</dbReference>
<dbReference type="SUPFAM" id="SSF55083">
    <property type="entry name" value="6-hydroxymethyl-7,8-dihydropterin pyrophosphokinase, HPPK"/>
    <property type="match status" value="1"/>
</dbReference>
<dbReference type="PROSITE" id="PS00792">
    <property type="entry name" value="DHPS_1"/>
    <property type="match status" value="1"/>
</dbReference>
<dbReference type="NCBIfam" id="TIGR01496">
    <property type="entry name" value="DHPS"/>
    <property type="match status" value="1"/>
</dbReference>
<comment type="catalytic activity">
    <reaction evidence="1">
        <text>(7,8-dihydropterin-6-yl)methyl diphosphate + 4-aminobenzoate = 7,8-dihydropteroate + diphosphate</text>
        <dbReference type="Rhea" id="RHEA:19949"/>
        <dbReference type="ChEBI" id="CHEBI:17836"/>
        <dbReference type="ChEBI" id="CHEBI:17839"/>
        <dbReference type="ChEBI" id="CHEBI:33019"/>
        <dbReference type="ChEBI" id="CHEBI:72950"/>
        <dbReference type="EC" id="2.5.1.15"/>
    </reaction>
</comment>
<dbReference type="RefSeq" id="WP_283712719.1">
    <property type="nucleotide sequence ID" value="NZ_JASJEW010000002.1"/>
</dbReference>
<accession>A0ABT6ZKK5</accession>
<keyword evidence="10" id="KW-0547">Nucleotide-binding</keyword>
<evidence type="ECO:0000256" key="7">
    <source>
        <dbReference type="ARBA" id="ARBA00009951"/>
    </source>
</evidence>
<evidence type="ECO:0000313" key="19">
    <source>
        <dbReference type="Proteomes" id="UP001431693"/>
    </source>
</evidence>
<evidence type="ECO:0000256" key="10">
    <source>
        <dbReference type="ARBA" id="ARBA00022741"/>
    </source>
</evidence>
<dbReference type="CDD" id="cd00483">
    <property type="entry name" value="HPPK"/>
    <property type="match status" value="1"/>
</dbReference>
<evidence type="ECO:0000256" key="16">
    <source>
        <dbReference type="SAM" id="MobiDB-lite"/>
    </source>
</evidence>
<comment type="similarity">
    <text evidence="7">In the C-terminal section; belongs to the DHPS family.</text>
</comment>
<dbReference type="InterPro" id="IPR011005">
    <property type="entry name" value="Dihydropteroate_synth-like_sf"/>
</dbReference>
<keyword evidence="19" id="KW-1185">Reference proteome</keyword>
<comment type="caution">
    <text evidence="18">The sequence shown here is derived from an EMBL/GenBank/DDBJ whole genome shotgun (WGS) entry which is preliminary data.</text>
</comment>
<evidence type="ECO:0000256" key="12">
    <source>
        <dbReference type="ARBA" id="ARBA00022840"/>
    </source>
</evidence>
<keyword evidence="8 18" id="KW-0808">Transferase</keyword>
<dbReference type="Proteomes" id="UP001431693">
    <property type="component" value="Unassembled WGS sequence"/>
</dbReference>
<organism evidence="18 19">
    <name type="scientific">Kribbibacterium absianum</name>
    <dbReference type="NCBI Taxonomy" id="3044210"/>
    <lineage>
        <taxon>Bacteria</taxon>
        <taxon>Bacillati</taxon>
        <taxon>Actinomycetota</taxon>
        <taxon>Coriobacteriia</taxon>
        <taxon>Coriobacteriales</taxon>
        <taxon>Kribbibacteriaceae</taxon>
        <taxon>Kribbibacterium</taxon>
    </lineage>
</organism>
<keyword evidence="14" id="KW-0289">Folate biosynthesis</keyword>
<dbReference type="PROSITE" id="PS50972">
    <property type="entry name" value="PTERIN_BINDING"/>
    <property type="match status" value="1"/>
</dbReference>
<dbReference type="EC" id="2.5.1.15" evidence="18"/>
<evidence type="ECO:0000256" key="11">
    <source>
        <dbReference type="ARBA" id="ARBA00022777"/>
    </source>
</evidence>
<dbReference type="InterPro" id="IPR006390">
    <property type="entry name" value="DHP_synth_dom"/>
</dbReference>
<dbReference type="GO" id="GO:0004156">
    <property type="term" value="F:dihydropteroate synthase activity"/>
    <property type="evidence" value="ECO:0007669"/>
    <property type="project" value="UniProtKB-EC"/>
</dbReference>
<evidence type="ECO:0000256" key="15">
    <source>
        <dbReference type="ARBA" id="ARBA00023268"/>
    </source>
</evidence>
<comment type="similarity">
    <text evidence="6">Belongs to the DHPS family.</text>
</comment>
<evidence type="ECO:0000256" key="3">
    <source>
        <dbReference type="ARBA" id="ARBA00001946"/>
    </source>
</evidence>
<evidence type="ECO:0000256" key="13">
    <source>
        <dbReference type="ARBA" id="ARBA00022842"/>
    </source>
</evidence>
<dbReference type="PANTHER" id="PTHR20941">
    <property type="entry name" value="FOLATE SYNTHESIS PROTEINS"/>
    <property type="match status" value="1"/>
</dbReference>
<feature type="domain" description="Pterin-binding" evidence="17">
    <location>
        <begin position="21"/>
        <end position="332"/>
    </location>
</feature>
<evidence type="ECO:0000256" key="4">
    <source>
        <dbReference type="ARBA" id="ARBA00004763"/>
    </source>
</evidence>
<dbReference type="Gene3D" id="3.20.20.20">
    <property type="entry name" value="Dihydropteroate synthase-like"/>
    <property type="match status" value="1"/>
</dbReference>
<evidence type="ECO:0000256" key="9">
    <source>
        <dbReference type="ARBA" id="ARBA00022723"/>
    </source>
</evidence>
<dbReference type="NCBIfam" id="TIGR01498">
    <property type="entry name" value="folK"/>
    <property type="match status" value="1"/>
</dbReference>
<dbReference type="PANTHER" id="PTHR20941:SF1">
    <property type="entry name" value="FOLIC ACID SYNTHESIS PROTEIN FOL1"/>
    <property type="match status" value="1"/>
</dbReference>
<keyword evidence="12" id="KW-0067">ATP-binding</keyword>
<evidence type="ECO:0000256" key="6">
    <source>
        <dbReference type="ARBA" id="ARBA00009503"/>
    </source>
</evidence>
<comment type="catalytic activity">
    <reaction evidence="2">
        <text>6-hydroxymethyl-7,8-dihydropterin + ATP = (7,8-dihydropterin-6-yl)methyl diphosphate + AMP + H(+)</text>
        <dbReference type="Rhea" id="RHEA:11412"/>
        <dbReference type="ChEBI" id="CHEBI:15378"/>
        <dbReference type="ChEBI" id="CHEBI:30616"/>
        <dbReference type="ChEBI" id="CHEBI:44841"/>
        <dbReference type="ChEBI" id="CHEBI:72950"/>
        <dbReference type="ChEBI" id="CHEBI:456215"/>
        <dbReference type="EC" id="2.7.6.3"/>
    </reaction>
</comment>
<evidence type="ECO:0000256" key="8">
    <source>
        <dbReference type="ARBA" id="ARBA00022679"/>
    </source>
</evidence>
<dbReference type="Gene3D" id="3.30.70.560">
    <property type="entry name" value="7,8-Dihydro-6-hydroxymethylpterin-pyrophosphokinase HPPK"/>
    <property type="match status" value="1"/>
</dbReference>
<keyword evidence="9" id="KW-0479">Metal-binding</keyword>
<keyword evidence="11" id="KW-0418">Kinase</keyword>
<keyword evidence="13" id="KW-0460">Magnesium</keyword>
<dbReference type="SUPFAM" id="SSF51717">
    <property type="entry name" value="Dihydropteroate synthetase-like"/>
    <property type="match status" value="2"/>
</dbReference>
<proteinExistence type="inferred from homology"/>
<comment type="pathway">
    <text evidence="4">Cofactor biosynthesis; tetrahydrofolate biosynthesis; 7,8-dihydrofolate from 2-amino-4-hydroxy-6-hydroxymethyl-7,8-dihydropteridine diphosphate and 4-aminobenzoate: step 1/2.</text>
</comment>
<evidence type="ECO:0000256" key="2">
    <source>
        <dbReference type="ARBA" id="ARBA00000198"/>
    </source>
</evidence>
<comment type="pathway">
    <text evidence="5">Cofactor biosynthesis; tetrahydrofolate biosynthesis; 2-amino-4-hydroxy-6-hydroxymethyl-7,8-dihydropteridine diphosphate from 7,8-dihydroneopterin triphosphate: step 4/4.</text>
</comment>
<dbReference type="Pfam" id="PF00809">
    <property type="entry name" value="Pterin_bind"/>
    <property type="match status" value="2"/>
</dbReference>
<feature type="region of interest" description="Disordered" evidence="16">
    <location>
        <begin position="154"/>
        <end position="184"/>
    </location>
</feature>
<dbReference type="EMBL" id="JASJEX010000003">
    <property type="protein sequence ID" value="MDJ1129592.1"/>
    <property type="molecule type" value="Genomic_DNA"/>
</dbReference>
<sequence length="509" mass="54668">MLNQDFATWQCGNRELALARPRIMGVLNVTPDSFSDGGAFKDVDDAVSHGLALLDAGADIIDVGGESTRPGFTAVSPDDEAKRVVPVVRALLDEGALVSIDTRHAAVARMCVRLGVQILNDVTGFTDPEMVQVAADTQCGCVVVHAGEVSDHPTRRSVLLDSDPRSRELPAGPDPAVAEKGADASQERLDAVMARAVRATSSPTVRLAGQRRFPTPESAPIMRRVMGFLGDRARTLMRAGVAHDRICLDPGPGFGKLADEDVVIQRATSQLSSMGYAVMCAVSRKRFVGALSGVQEPTGRDAATIGVCLAAAEAGARVLRVHDVASVAQAVDSYWAIAHPSQKRAFVGLGSNVGDRLDYLSRAVALISEIPLTAVTGVSHAYESDPAYGVDSPVANAVVEVRTELTPEVLLGQLLQIESALGRERPEGMDGHGPRTIDCDLLFMEDEFHAGSRLKLPHPRMHERDFVLFPMEDLVHDPARYLRHAGIAVNDREHRVGIVREDLGVIEWE</sequence>
<dbReference type="InterPro" id="IPR000489">
    <property type="entry name" value="Pterin-binding_dom"/>
</dbReference>
<evidence type="ECO:0000256" key="1">
    <source>
        <dbReference type="ARBA" id="ARBA00000012"/>
    </source>
</evidence>
<name>A0ABT6ZKK5_9ACTN</name>
<evidence type="ECO:0000313" key="18">
    <source>
        <dbReference type="EMBL" id="MDJ1129592.1"/>
    </source>
</evidence>
<dbReference type="PROSITE" id="PS00793">
    <property type="entry name" value="DHPS_2"/>
    <property type="match status" value="1"/>
</dbReference>
<dbReference type="InterPro" id="IPR045031">
    <property type="entry name" value="DHP_synth-like"/>
</dbReference>
<gene>
    <name evidence="18" type="primary">folP</name>
    <name evidence="18" type="ORF">QJ043_05790</name>
</gene>
<keyword evidence="15" id="KW-0511">Multifunctional enzyme</keyword>
<comment type="cofactor">
    <cofactor evidence="3">
        <name>Mg(2+)</name>
        <dbReference type="ChEBI" id="CHEBI:18420"/>
    </cofactor>
</comment>
<evidence type="ECO:0000256" key="5">
    <source>
        <dbReference type="ARBA" id="ARBA00005051"/>
    </source>
</evidence>
<reference evidence="18" key="1">
    <citation type="submission" date="2023-05" db="EMBL/GenBank/DDBJ databases">
        <title>[olsenella] sp. nov., isolated from a pig farm feces dump.</title>
        <authorList>
            <person name="Chang Y.-H."/>
        </authorList>
    </citation>
    <scope>NUCLEOTIDE SEQUENCE</scope>
    <source>
        <strain evidence="18">YH-ols2217</strain>
    </source>
</reference>
<dbReference type="CDD" id="cd00739">
    <property type="entry name" value="DHPS"/>
    <property type="match status" value="1"/>
</dbReference>
<dbReference type="InterPro" id="IPR035907">
    <property type="entry name" value="Hppk_sf"/>
</dbReference>